<feature type="transmembrane region" description="Helical" evidence="3">
    <location>
        <begin position="153"/>
        <end position="176"/>
    </location>
</feature>
<reference evidence="4 5" key="1">
    <citation type="submission" date="2024-06" db="EMBL/GenBank/DDBJ databases">
        <title>Genomic Encyclopedia of Type Strains, Phase IV (KMG-IV): sequencing the most valuable type-strain genomes for metagenomic binning, comparative biology and taxonomic classification.</title>
        <authorList>
            <person name="Goeker M."/>
        </authorList>
    </citation>
    <scope>NUCLEOTIDE SEQUENCE [LARGE SCALE GENOMIC DNA]</scope>
    <source>
        <strain evidence="4 5">DSM 21460</strain>
    </source>
</reference>
<dbReference type="RefSeq" id="WP_354367879.1">
    <property type="nucleotide sequence ID" value="NZ_JBEPMA010000005.1"/>
</dbReference>
<keyword evidence="3" id="KW-1133">Transmembrane helix</keyword>
<feature type="transmembrane region" description="Helical" evidence="3">
    <location>
        <begin position="116"/>
        <end position="138"/>
    </location>
</feature>
<keyword evidence="2 3" id="KW-0472">Membrane</keyword>
<comment type="similarity">
    <text evidence="1 2">Belongs to the BioY family.</text>
</comment>
<name>A0ABV2J9H9_9FIRM</name>
<feature type="transmembrane region" description="Helical" evidence="3">
    <location>
        <begin position="82"/>
        <end position="104"/>
    </location>
</feature>
<protein>
    <recommendedName>
        <fullName evidence="2">Biotin transporter</fullName>
    </recommendedName>
</protein>
<accession>A0ABV2J9H9</accession>
<evidence type="ECO:0000256" key="2">
    <source>
        <dbReference type="PIRNR" id="PIRNR016661"/>
    </source>
</evidence>
<dbReference type="PIRSF" id="PIRSF016661">
    <property type="entry name" value="BioY"/>
    <property type="match status" value="1"/>
</dbReference>
<keyword evidence="5" id="KW-1185">Reference proteome</keyword>
<dbReference type="Pfam" id="PF02632">
    <property type="entry name" value="BioY"/>
    <property type="match status" value="1"/>
</dbReference>
<evidence type="ECO:0000313" key="5">
    <source>
        <dbReference type="Proteomes" id="UP001549162"/>
    </source>
</evidence>
<keyword evidence="2" id="KW-0813">Transport</keyword>
<comment type="caution">
    <text evidence="4">The sequence shown here is derived from an EMBL/GenBank/DDBJ whole genome shotgun (WGS) entry which is preliminary data.</text>
</comment>
<sequence length="184" mass="20477">MINSKTKKLKTRDLTRSSLFIALIAIGAHIKVPIPYIPFTLQFLFTNLCGLLLGGEIAFICIITYVLLGLIGLPVFTTGGGISYILSPSFGYLIGFAVGAYFAGKFMENKKYDNKNIFLAGLIDIILVYLFGAIYYYFIANFYLGDITSIKNVLIYCILLPMPADLFLCAISIPIAKRLRRVLF</sequence>
<evidence type="ECO:0000256" key="1">
    <source>
        <dbReference type="ARBA" id="ARBA00010692"/>
    </source>
</evidence>
<gene>
    <name evidence="4" type="ORF">ABID14_001062</name>
</gene>
<feature type="transmembrane region" description="Helical" evidence="3">
    <location>
        <begin position="57"/>
        <end position="76"/>
    </location>
</feature>
<dbReference type="PANTHER" id="PTHR34295">
    <property type="entry name" value="BIOTIN TRANSPORTER BIOY"/>
    <property type="match status" value="1"/>
</dbReference>
<dbReference type="EMBL" id="JBEPMA010000005">
    <property type="protein sequence ID" value="MET3617431.1"/>
    <property type="molecule type" value="Genomic_DNA"/>
</dbReference>
<dbReference type="Gene3D" id="1.10.1760.20">
    <property type="match status" value="1"/>
</dbReference>
<comment type="subcellular location">
    <subcellularLocation>
        <location evidence="2">Cell membrane</location>
        <topology evidence="2">Multi-pass membrane protein</topology>
    </subcellularLocation>
</comment>
<keyword evidence="3" id="KW-0812">Transmembrane</keyword>
<dbReference type="PANTHER" id="PTHR34295:SF1">
    <property type="entry name" value="BIOTIN TRANSPORTER BIOY"/>
    <property type="match status" value="1"/>
</dbReference>
<keyword evidence="2" id="KW-1003">Cell membrane</keyword>
<dbReference type="Proteomes" id="UP001549162">
    <property type="component" value="Unassembled WGS sequence"/>
</dbReference>
<organism evidence="4 5">
    <name type="scientific">Peptoniphilus olsenii</name>
    <dbReference type="NCBI Taxonomy" id="411570"/>
    <lineage>
        <taxon>Bacteria</taxon>
        <taxon>Bacillati</taxon>
        <taxon>Bacillota</taxon>
        <taxon>Tissierellia</taxon>
        <taxon>Tissierellales</taxon>
        <taxon>Peptoniphilaceae</taxon>
        <taxon>Peptoniphilus</taxon>
    </lineage>
</organism>
<evidence type="ECO:0000313" key="4">
    <source>
        <dbReference type="EMBL" id="MET3617431.1"/>
    </source>
</evidence>
<dbReference type="InterPro" id="IPR003784">
    <property type="entry name" value="BioY"/>
</dbReference>
<evidence type="ECO:0000256" key="3">
    <source>
        <dbReference type="SAM" id="Phobius"/>
    </source>
</evidence>
<feature type="transmembrane region" description="Helical" evidence="3">
    <location>
        <begin position="20"/>
        <end position="45"/>
    </location>
</feature>
<proteinExistence type="inferred from homology"/>